<keyword evidence="3" id="KW-1185">Reference proteome</keyword>
<proteinExistence type="predicted"/>
<name>A0A2I0IK13_PUNGR</name>
<comment type="caution">
    <text evidence="2">The sequence shown here is derived from an EMBL/GenBank/DDBJ whole genome shotgun (WGS) entry which is preliminary data.</text>
</comment>
<feature type="region of interest" description="Disordered" evidence="1">
    <location>
        <begin position="1"/>
        <end position="42"/>
    </location>
</feature>
<sequence>MGKDQGSQSTTPTPPPRSYAPTEDAGDHGGKVGAADWLPRPRINQDLELEIPVVSGARATNRRPRPLPQGFWHPL</sequence>
<dbReference type="AlphaFoldDB" id="A0A2I0IK13"/>
<feature type="region of interest" description="Disordered" evidence="1">
    <location>
        <begin position="55"/>
        <end position="75"/>
    </location>
</feature>
<dbReference type="EMBL" id="PGOL01002950">
    <property type="protein sequence ID" value="PKI44083.1"/>
    <property type="molecule type" value="Genomic_DNA"/>
</dbReference>
<dbReference type="Proteomes" id="UP000233551">
    <property type="component" value="Unassembled WGS sequence"/>
</dbReference>
<accession>A0A2I0IK13</accession>
<evidence type="ECO:0000313" key="3">
    <source>
        <dbReference type="Proteomes" id="UP000233551"/>
    </source>
</evidence>
<evidence type="ECO:0000313" key="2">
    <source>
        <dbReference type="EMBL" id="PKI44083.1"/>
    </source>
</evidence>
<protein>
    <submittedName>
        <fullName evidence="2">Uncharacterized protein</fullName>
    </submittedName>
</protein>
<organism evidence="2 3">
    <name type="scientific">Punica granatum</name>
    <name type="common">Pomegranate</name>
    <dbReference type="NCBI Taxonomy" id="22663"/>
    <lineage>
        <taxon>Eukaryota</taxon>
        <taxon>Viridiplantae</taxon>
        <taxon>Streptophyta</taxon>
        <taxon>Embryophyta</taxon>
        <taxon>Tracheophyta</taxon>
        <taxon>Spermatophyta</taxon>
        <taxon>Magnoliopsida</taxon>
        <taxon>eudicotyledons</taxon>
        <taxon>Gunneridae</taxon>
        <taxon>Pentapetalae</taxon>
        <taxon>rosids</taxon>
        <taxon>malvids</taxon>
        <taxon>Myrtales</taxon>
        <taxon>Lythraceae</taxon>
        <taxon>Punica</taxon>
    </lineage>
</organism>
<gene>
    <name evidence="2" type="ORF">CRG98_035520</name>
</gene>
<evidence type="ECO:0000256" key="1">
    <source>
        <dbReference type="SAM" id="MobiDB-lite"/>
    </source>
</evidence>
<reference evidence="2 3" key="1">
    <citation type="submission" date="2017-11" db="EMBL/GenBank/DDBJ databases">
        <title>De-novo sequencing of pomegranate (Punica granatum L.) genome.</title>
        <authorList>
            <person name="Akparov Z."/>
            <person name="Amiraslanov A."/>
            <person name="Hajiyeva S."/>
            <person name="Abbasov M."/>
            <person name="Kaur K."/>
            <person name="Hamwieh A."/>
            <person name="Solovyev V."/>
            <person name="Salamov A."/>
            <person name="Braich B."/>
            <person name="Kosarev P."/>
            <person name="Mahmoud A."/>
            <person name="Hajiyev E."/>
            <person name="Babayeva S."/>
            <person name="Izzatullayeva V."/>
            <person name="Mammadov A."/>
            <person name="Mammadov A."/>
            <person name="Sharifova S."/>
            <person name="Ojaghi J."/>
            <person name="Eynullazada K."/>
            <person name="Bayramov B."/>
            <person name="Abdulazimova A."/>
            <person name="Shahmuradov I."/>
        </authorList>
    </citation>
    <scope>NUCLEOTIDE SEQUENCE [LARGE SCALE GENOMIC DNA]</scope>
    <source>
        <strain evidence="3">cv. AG2017</strain>
        <tissue evidence="2">Leaf</tissue>
    </source>
</reference>